<dbReference type="PROSITE" id="PS51257">
    <property type="entry name" value="PROKAR_LIPOPROTEIN"/>
    <property type="match status" value="1"/>
</dbReference>
<evidence type="ECO:0000313" key="3">
    <source>
        <dbReference type="EMBL" id="KTR82326.1"/>
    </source>
</evidence>
<dbReference type="PATRIC" id="fig|1079994.3.peg.2662"/>
<comment type="caution">
    <text evidence="3">The sequence shown here is derived from an EMBL/GenBank/DDBJ whole genome shotgun (WGS) entry which is preliminary data.</text>
</comment>
<keyword evidence="2" id="KW-0732">Signal</keyword>
<feature type="region of interest" description="Disordered" evidence="1">
    <location>
        <begin position="131"/>
        <end position="162"/>
    </location>
</feature>
<proteinExistence type="predicted"/>
<keyword evidence="4" id="KW-1185">Reference proteome</keyword>
<gene>
    <name evidence="3" type="ORF">NS354_11340</name>
</gene>
<dbReference type="EMBL" id="LDRK01000099">
    <property type="protein sequence ID" value="KTR82326.1"/>
    <property type="molecule type" value="Genomic_DNA"/>
</dbReference>
<organism evidence="3 4">
    <name type="scientific">Leucobacter chromiiresistens</name>
    <dbReference type="NCBI Taxonomy" id="1079994"/>
    <lineage>
        <taxon>Bacteria</taxon>
        <taxon>Bacillati</taxon>
        <taxon>Actinomycetota</taxon>
        <taxon>Actinomycetes</taxon>
        <taxon>Micrococcales</taxon>
        <taxon>Microbacteriaceae</taxon>
        <taxon>Leucobacter</taxon>
    </lineage>
</organism>
<dbReference type="OrthoDB" id="4991307at2"/>
<dbReference type="AlphaFoldDB" id="A0A147EDB6"/>
<evidence type="ECO:0000313" key="4">
    <source>
        <dbReference type="Proteomes" id="UP000070810"/>
    </source>
</evidence>
<reference evidence="3 4" key="1">
    <citation type="journal article" date="2016" name="Front. Microbiol.">
        <title>Genomic Resource of Rice Seed Associated Bacteria.</title>
        <authorList>
            <person name="Midha S."/>
            <person name="Bansal K."/>
            <person name="Sharma S."/>
            <person name="Kumar N."/>
            <person name="Patil P.P."/>
            <person name="Chaudhry V."/>
            <person name="Patil P.B."/>
        </authorList>
    </citation>
    <scope>NUCLEOTIDE SEQUENCE [LARGE SCALE GENOMIC DNA]</scope>
    <source>
        <strain evidence="3 4">NS354</strain>
    </source>
</reference>
<accession>A0A147EDB6</accession>
<dbReference type="Proteomes" id="UP000070810">
    <property type="component" value="Unassembled WGS sequence"/>
</dbReference>
<evidence type="ECO:0000256" key="1">
    <source>
        <dbReference type="SAM" id="MobiDB-lite"/>
    </source>
</evidence>
<protein>
    <submittedName>
        <fullName evidence="3">Uncharacterized protein</fullName>
    </submittedName>
</protein>
<name>A0A147EDB6_9MICO</name>
<sequence>MTDKKSLVKVAGILGAAALTFSLASCSGGQSVADACNIANSTVNEATGDLQSVLSDAMSGEGDLSAAFDPITEALEEAQAEVTNEEVSSALATFTDELSAMSGTLEGYEIPDTSSIDPSDPAAMDKLEQMQAEAEEMTTKLQEQSTSLTEAGQKLQDLCSAG</sequence>
<evidence type="ECO:0000256" key="2">
    <source>
        <dbReference type="SAM" id="SignalP"/>
    </source>
</evidence>
<dbReference type="RefSeq" id="WP_058594584.1">
    <property type="nucleotide sequence ID" value="NZ_LDRK01000099.1"/>
</dbReference>
<feature type="signal peptide" evidence="2">
    <location>
        <begin position="1"/>
        <end position="24"/>
    </location>
</feature>
<feature type="compositionally biased region" description="Polar residues" evidence="1">
    <location>
        <begin position="139"/>
        <end position="150"/>
    </location>
</feature>
<feature type="chain" id="PRO_5039300235" evidence="2">
    <location>
        <begin position="25"/>
        <end position="162"/>
    </location>
</feature>